<sequence>MSASGAGTGKGKANGGPSPHDPNNAHDAHDGPRYAIDVRNLNKHFGDKHVVNDVSLRVARGEIFGFLGPNGSGKTTSIRLMCGLLTPDSGSGTCLGYDIVRESAQIKRSVGYMTQRFSYWDDLTIRENLDFVARIYRMPRRRECVDRALESLGLASRANQLTGALSGGWKQRLALAACMLHEPQLLLLDEPTAGVDPNARRDFWEELHRLAARGISVLVSTHYMDEAERCHKLAYIAYGKLLAQGSAAEVIASQDLETWAIHGEQLTALSTQLRAMPGVDQTVVFGSVLHASGRDHAALAAAVERATSGTSLRAQRIETGLEDVFIYLMGHTRDNYGGAA</sequence>
<keyword evidence="2" id="KW-0997">Cell inner membrane</keyword>
<keyword evidence="3" id="KW-0547">Nucleotide-binding</keyword>
<dbReference type="Pfam" id="PF00005">
    <property type="entry name" value="ABC_tran"/>
    <property type="match status" value="1"/>
</dbReference>
<feature type="compositionally biased region" description="Gly residues" evidence="5">
    <location>
        <begin position="1"/>
        <end position="14"/>
    </location>
</feature>
<keyword evidence="8" id="KW-1185">Reference proteome</keyword>
<evidence type="ECO:0000259" key="6">
    <source>
        <dbReference type="PROSITE" id="PS50893"/>
    </source>
</evidence>
<evidence type="ECO:0000256" key="4">
    <source>
        <dbReference type="ARBA" id="ARBA00022840"/>
    </source>
</evidence>
<feature type="domain" description="ABC transporter" evidence="6">
    <location>
        <begin position="36"/>
        <end position="263"/>
    </location>
</feature>
<reference evidence="7" key="1">
    <citation type="submission" date="2022-01" db="EMBL/GenBank/DDBJ databases">
        <title>Genome sequence and assembly of Parabukholderia sp. RG36.</title>
        <authorList>
            <person name="Chhetri G."/>
        </authorList>
    </citation>
    <scope>NUCLEOTIDE SEQUENCE</scope>
    <source>
        <strain evidence="7">RG36</strain>
    </source>
</reference>
<dbReference type="PROSITE" id="PS50893">
    <property type="entry name" value="ABC_TRANSPORTER_2"/>
    <property type="match status" value="1"/>
</dbReference>
<evidence type="ECO:0000256" key="5">
    <source>
        <dbReference type="SAM" id="MobiDB-lite"/>
    </source>
</evidence>
<dbReference type="PROSITE" id="PS00211">
    <property type="entry name" value="ABC_TRANSPORTER_1"/>
    <property type="match status" value="1"/>
</dbReference>
<name>A0A9X1UJ99_9BURK</name>
<gene>
    <name evidence="7" type="ORF">L5014_22990</name>
</gene>
<feature type="region of interest" description="Disordered" evidence="5">
    <location>
        <begin position="1"/>
        <end position="31"/>
    </location>
</feature>
<dbReference type="InterPro" id="IPR017871">
    <property type="entry name" value="ABC_transporter-like_CS"/>
</dbReference>
<proteinExistence type="predicted"/>
<organism evidence="7 8">
    <name type="scientific">Paraburkholderia tagetis</name>
    <dbReference type="NCBI Taxonomy" id="2913261"/>
    <lineage>
        <taxon>Bacteria</taxon>
        <taxon>Pseudomonadati</taxon>
        <taxon>Pseudomonadota</taxon>
        <taxon>Betaproteobacteria</taxon>
        <taxon>Burkholderiales</taxon>
        <taxon>Burkholderiaceae</taxon>
        <taxon>Paraburkholderia</taxon>
    </lineage>
</organism>
<keyword evidence="1" id="KW-1003">Cell membrane</keyword>
<dbReference type="GO" id="GO:0016887">
    <property type="term" value="F:ATP hydrolysis activity"/>
    <property type="evidence" value="ECO:0007669"/>
    <property type="project" value="InterPro"/>
</dbReference>
<evidence type="ECO:0000313" key="7">
    <source>
        <dbReference type="EMBL" id="MCG5076207.1"/>
    </source>
</evidence>
<dbReference type="Proteomes" id="UP001139308">
    <property type="component" value="Unassembled WGS sequence"/>
</dbReference>
<dbReference type="EMBL" id="JAKLJA010000022">
    <property type="protein sequence ID" value="MCG5076207.1"/>
    <property type="molecule type" value="Genomic_DNA"/>
</dbReference>
<accession>A0A9X1UJ99</accession>
<dbReference type="InterPro" id="IPR027417">
    <property type="entry name" value="P-loop_NTPase"/>
</dbReference>
<dbReference type="SUPFAM" id="SSF52540">
    <property type="entry name" value="P-loop containing nucleoside triphosphate hydrolases"/>
    <property type="match status" value="1"/>
</dbReference>
<evidence type="ECO:0000313" key="8">
    <source>
        <dbReference type="Proteomes" id="UP001139308"/>
    </source>
</evidence>
<evidence type="ECO:0000256" key="3">
    <source>
        <dbReference type="ARBA" id="ARBA00022741"/>
    </source>
</evidence>
<evidence type="ECO:0000256" key="1">
    <source>
        <dbReference type="ARBA" id="ARBA00022475"/>
    </source>
</evidence>
<dbReference type="RefSeq" id="WP_238466046.1">
    <property type="nucleotide sequence ID" value="NZ_JAKLJA010000022.1"/>
</dbReference>
<dbReference type="AlphaFoldDB" id="A0A9X1UJ99"/>
<protein>
    <submittedName>
        <fullName evidence="7">ABC transporter ATP-binding protein</fullName>
    </submittedName>
</protein>
<comment type="caution">
    <text evidence="7">The sequence shown here is derived from an EMBL/GenBank/DDBJ whole genome shotgun (WGS) entry which is preliminary data.</text>
</comment>
<keyword evidence="2" id="KW-0472">Membrane</keyword>
<dbReference type="CDD" id="cd03230">
    <property type="entry name" value="ABC_DR_subfamily_A"/>
    <property type="match status" value="1"/>
</dbReference>
<dbReference type="Gene3D" id="3.40.50.300">
    <property type="entry name" value="P-loop containing nucleotide triphosphate hydrolases"/>
    <property type="match status" value="1"/>
</dbReference>
<dbReference type="InterPro" id="IPR003593">
    <property type="entry name" value="AAA+_ATPase"/>
</dbReference>
<dbReference type="InterPro" id="IPR003439">
    <property type="entry name" value="ABC_transporter-like_ATP-bd"/>
</dbReference>
<dbReference type="GO" id="GO:0005524">
    <property type="term" value="F:ATP binding"/>
    <property type="evidence" value="ECO:0007669"/>
    <property type="project" value="UniProtKB-KW"/>
</dbReference>
<keyword evidence="4 7" id="KW-0067">ATP-binding</keyword>
<dbReference type="PANTHER" id="PTHR43038:SF3">
    <property type="entry name" value="ABC TRANSPORTER G FAMILY MEMBER 20 ISOFORM X1"/>
    <property type="match status" value="1"/>
</dbReference>
<dbReference type="SMART" id="SM00382">
    <property type="entry name" value="AAA"/>
    <property type="match status" value="1"/>
</dbReference>
<evidence type="ECO:0000256" key="2">
    <source>
        <dbReference type="ARBA" id="ARBA00022519"/>
    </source>
</evidence>
<dbReference type="PANTHER" id="PTHR43038">
    <property type="entry name" value="ATP-BINDING CASSETTE, SUB-FAMILY H, MEMBER 1"/>
    <property type="match status" value="1"/>
</dbReference>